<dbReference type="Proteomes" id="UP000789396">
    <property type="component" value="Unassembled WGS sequence"/>
</dbReference>
<proteinExistence type="predicted"/>
<dbReference type="Pfam" id="PF00339">
    <property type="entry name" value="Arrestin_N"/>
    <property type="match status" value="1"/>
</dbReference>
<organism evidence="2 3">
    <name type="scientific">Racocetra fulgida</name>
    <dbReference type="NCBI Taxonomy" id="60492"/>
    <lineage>
        <taxon>Eukaryota</taxon>
        <taxon>Fungi</taxon>
        <taxon>Fungi incertae sedis</taxon>
        <taxon>Mucoromycota</taxon>
        <taxon>Glomeromycotina</taxon>
        <taxon>Glomeromycetes</taxon>
        <taxon>Diversisporales</taxon>
        <taxon>Gigasporaceae</taxon>
        <taxon>Racocetra</taxon>
    </lineage>
</organism>
<name>A0A9N9DAF4_9GLOM</name>
<sequence length="345" mass="40155">MVEIPLENERIGPEKSEYLYRSSKAYFTYGSNRTTFQKGYLGLNSSEVSGVFHIRYPELKPLRATNIELCFSGIIHIQWSDYNGYHCSNSKEICKQRKCIWKTNSNYENITYFDYPFSFVIPNDSPSSINHIGKYKANGMIYYTISATIYRKRVKIFQSSNKIVEVKVDIRQWQLPACPSYEPEFLIQKTDLFECRVLIYKTTFDICGFINIPINFRLFKQEVTVKEISVKLVEYFKLATMKSYYKGCLVKQTVNGNQVLPVPNSENEFSVIVRLDLSKAKKLWNNEAVINCSCITELFEVWHKVKIEILMGKADNVKFKKMVELCNIVSDDALEGYMNSLEHIL</sequence>
<gene>
    <name evidence="2" type="ORF">RFULGI_LOCUS7746</name>
</gene>
<keyword evidence="3" id="KW-1185">Reference proteome</keyword>
<dbReference type="InterPro" id="IPR014752">
    <property type="entry name" value="Arrestin-like_C"/>
</dbReference>
<dbReference type="OrthoDB" id="2371641at2759"/>
<dbReference type="AlphaFoldDB" id="A0A9N9DAF4"/>
<dbReference type="InterPro" id="IPR011021">
    <property type="entry name" value="Arrestin-like_N"/>
</dbReference>
<feature type="domain" description="Arrestin-like N-terminal" evidence="1">
    <location>
        <begin position="47"/>
        <end position="166"/>
    </location>
</feature>
<protein>
    <submittedName>
        <fullName evidence="2">9307_t:CDS:1</fullName>
    </submittedName>
</protein>
<dbReference type="Gene3D" id="2.60.40.640">
    <property type="match status" value="1"/>
</dbReference>
<accession>A0A9N9DAF4</accession>
<dbReference type="EMBL" id="CAJVPZ010011620">
    <property type="protein sequence ID" value="CAG8631846.1"/>
    <property type="molecule type" value="Genomic_DNA"/>
</dbReference>
<evidence type="ECO:0000313" key="3">
    <source>
        <dbReference type="Proteomes" id="UP000789396"/>
    </source>
</evidence>
<reference evidence="2" key="1">
    <citation type="submission" date="2021-06" db="EMBL/GenBank/DDBJ databases">
        <authorList>
            <person name="Kallberg Y."/>
            <person name="Tangrot J."/>
            <person name="Rosling A."/>
        </authorList>
    </citation>
    <scope>NUCLEOTIDE SEQUENCE</scope>
    <source>
        <strain evidence="2">IN212</strain>
    </source>
</reference>
<comment type="caution">
    <text evidence="2">The sequence shown here is derived from an EMBL/GenBank/DDBJ whole genome shotgun (WGS) entry which is preliminary data.</text>
</comment>
<evidence type="ECO:0000313" key="2">
    <source>
        <dbReference type="EMBL" id="CAG8631846.1"/>
    </source>
</evidence>
<evidence type="ECO:0000259" key="1">
    <source>
        <dbReference type="Pfam" id="PF00339"/>
    </source>
</evidence>